<sequence>MREQNETEATDPWPLEQLVEGRHYYWEDGLMVFTECYHRSRGNCCGSACRHCPFDHINVKPAR</sequence>
<dbReference type="RefSeq" id="WP_037376201.1">
    <property type="nucleotide sequence ID" value="NZ_CAXXYC010000003.1"/>
</dbReference>
<dbReference type="PANTHER" id="PTHR21037">
    <property type="entry name" value="39S RIBOSOMAL PROTEIN L14, MITOCHONDRIAL"/>
    <property type="match status" value="1"/>
</dbReference>
<dbReference type="Proteomes" id="UP000235015">
    <property type="component" value="Unassembled WGS sequence"/>
</dbReference>
<dbReference type="PANTHER" id="PTHR21037:SF2">
    <property type="entry name" value="SIMILAR TO NOVEL PROTEIN"/>
    <property type="match status" value="1"/>
</dbReference>
<accession>A0A2N6CSB5</accession>
<organism evidence="1 2">
    <name type="scientific">Sedimenticola selenatireducens</name>
    <dbReference type="NCBI Taxonomy" id="191960"/>
    <lineage>
        <taxon>Bacteria</taxon>
        <taxon>Pseudomonadati</taxon>
        <taxon>Pseudomonadota</taxon>
        <taxon>Gammaproteobacteria</taxon>
        <taxon>Chromatiales</taxon>
        <taxon>Sedimenticolaceae</taxon>
        <taxon>Sedimenticola</taxon>
    </lineage>
</organism>
<evidence type="ECO:0000313" key="2">
    <source>
        <dbReference type="Proteomes" id="UP000235015"/>
    </source>
</evidence>
<gene>
    <name evidence="1" type="ORF">C0630_18970</name>
</gene>
<dbReference type="Pfam" id="PF17653">
    <property type="entry name" value="DUF5522"/>
    <property type="match status" value="1"/>
</dbReference>
<reference evidence="1 2" key="1">
    <citation type="submission" date="2017-11" db="EMBL/GenBank/DDBJ databases">
        <title>Genome-resolved metagenomics identifies genetic mobility, metabolic interactions, and unexpected diversity in perchlorate-reducing communities.</title>
        <authorList>
            <person name="Barnum T.P."/>
            <person name="Figueroa I.A."/>
            <person name="Carlstrom C.I."/>
            <person name="Lucas L.N."/>
            <person name="Engelbrektson A.L."/>
            <person name="Coates J.D."/>
        </authorList>
    </citation>
    <scope>NUCLEOTIDE SEQUENCE [LARGE SCALE GENOMIC DNA]</scope>
    <source>
        <strain evidence="1">BM301</strain>
    </source>
</reference>
<evidence type="ECO:0000313" key="1">
    <source>
        <dbReference type="EMBL" id="PLX59970.1"/>
    </source>
</evidence>
<dbReference type="AlphaFoldDB" id="A0A2N6CSB5"/>
<dbReference type="InterPro" id="IPR040807">
    <property type="entry name" value="DUF5522"/>
</dbReference>
<proteinExistence type="predicted"/>
<dbReference type="EMBL" id="PKUN01000030">
    <property type="protein sequence ID" value="PLX59970.1"/>
    <property type="molecule type" value="Genomic_DNA"/>
</dbReference>
<protein>
    <submittedName>
        <fullName evidence="1">Uncharacterized protein</fullName>
    </submittedName>
</protein>
<comment type="caution">
    <text evidence="1">The sequence shown here is derived from an EMBL/GenBank/DDBJ whole genome shotgun (WGS) entry which is preliminary data.</text>
</comment>
<dbReference type="STRING" id="1111735.GCA_000428045_02268"/>
<name>A0A2N6CSB5_9GAMM</name>